<evidence type="ECO:0000256" key="3">
    <source>
        <dbReference type="ARBA" id="ARBA00023163"/>
    </source>
</evidence>
<dbReference type="PANTHER" id="PTHR47506:SF3">
    <property type="entry name" value="HTH-TYPE TRANSCRIPTIONAL REGULATOR LMRA"/>
    <property type="match status" value="1"/>
</dbReference>
<proteinExistence type="predicted"/>
<keyword evidence="1" id="KW-0805">Transcription regulation</keyword>
<evidence type="ECO:0000256" key="2">
    <source>
        <dbReference type="ARBA" id="ARBA00023125"/>
    </source>
</evidence>
<feature type="domain" description="HTH tetR-type" evidence="5">
    <location>
        <begin position="5"/>
        <end position="65"/>
    </location>
</feature>
<gene>
    <name evidence="6" type="ORF">GCM10023147_04620</name>
</gene>
<dbReference type="InterPro" id="IPR036271">
    <property type="entry name" value="Tet_transcr_reg_TetR-rel_C_sf"/>
</dbReference>
<dbReference type="InterPro" id="IPR054156">
    <property type="entry name" value="YxaF_TetR_C"/>
</dbReference>
<keyword evidence="3" id="KW-0804">Transcription</keyword>
<dbReference type="Proteomes" id="UP001500635">
    <property type="component" value="Unassembled WGS sequence"/>
</dbReference>
<comment type="caution">
    <text evidence="6">The sequence shown here is derived from an EMBL/GenBank/DDBJ whole genome shotgun (WGS) entry which is preliminary data.</text>
</comment>
<reference evidence="7" key="1">
    <citation type="journal article" date="2019" name="Int. J. Syst. Evol. Microbiol.">
        <title>The Global Catalogue of Microorganisms (GCM) 10K type strain sequencing project: providing services to taxonomists for standard genome sequencing and annotation.</title>
        <authorList>
            <consortium name="The Broad Institute Genomics Platform"/>
            <consortium name="The Broad Institute Genome Sequencing Center for Infectious Disease"/>
            <person name="Wu L."/>
            <person name="Ma J."/>
        </authorList>
    </citation>
    <scope>NUCLEOTIDE SEQUENCE [LARGE SCALE GENOMIC DNA]</scope>
    <source>
        <strain evidence="7">JCM 17688</strain>
    </source>
</reference>
<dbReference type="RefSeq" id="WP_344990285.1">
    <property type="nucleotide sequence ID" value="NZ_BAABFR010000004.1"/>
</dbReference>
<dbReference type="PROSITE" id="PS50977">
    <property type="entry name" value="HTH_TETR_2"/>
    <property type="match status" value="1"/>
</dbReference>
<dbReference type="SUPFAM" id="SSF46689">
    <property type="entry name" value="Homeodomain-like"/>
    <property type="match status" value="1"/>
</dbReference>
<dbReference type="EMBL" id="BAABFR010000004">
    <property type="protein sequence ID" value="GAA4384327.1"/>
    <property type="molecule type" value="Genomic_DNA"/>
</dbReference>
<dbReference type="Gene3D" id="1.10.357.10">
    <property type="entry name" value="Tetracycline Repressor, domain 2"/>
    <property type="match status" value="1"/>
</dbReference>
<evidence type="ECO:0000313" key="6">
    <source>
        <dbReference type="EMBL" id="GAA4384327.1"/>
    </source>
</evidence>
<name>A0ABP8J3E9_9ACTN</name>
<organism evidence="6 7">
    <name type="scientific">Tsukamurella soli</name>
    <dbReference type="NCBI Taxonomy" id="644556"/>
    <lineage>
        <taxon>Bacteria</taxon>
        <taxon>Bacillati</taxon>
        <taxon>Actinomycetota</taxon>
        <taxon>Actinomycetes</taxon>
        <taxon>Mycobacteriales</taxon>
        <taxon>Tsukamurellaceae</taxon>
        <taxon>Tsukamurella</taxon>
    </lineage>
</organism>
<keyword evidence="2 4" id="KW-0238">DNA-binding</keyword>
<evidence type="ECO:0000313" key="7">
    <source>
        <dbReference type="Proteomes" id="UP001500635"/>
    </source>
</evidence>
<dbReference type="PANTHER" id="PTHR47506">
    <property type="entry name" value="TRANSCRIPTIONAL REGULATORY PROTEIN"/>
    <property type="match status" value="1"/>
</dbReference>
<evidence type="ECO:0000256" key="4">
    <source>
        <dbReference type="PROSITE-ProRule" id="PRU00335"/>
    </source>
</evidence>
<protein>
    <submittedName>
        <fullName evidence="6">TetR/AcrR family transcriptional regulator</fullName>
    </submittedName>
</protein>
<dbReference type="InterPro" id="IPR009057">
    <property type="entry name" value="Homeodomain-like_sf"/>
</dbReference>
<keyword evidence="7" id="KW-1185">Reference proteome</keyword>
<feature type="DNA-binding region" description="H-T-H motif" evidence="4">
    <location>
        <begin position="28"/>
        <end position="47"/>
    </location>
</feature>
<dbReference type="SUPFAM" id="SSF48498">
    <property type="entry name" value="Tetracyclin repressor-like, C-terminal domain"/>
    <property type="match status" value="1"/>
</dbReference>
<dbReference type="Pfam" id="PF00440">
    <property type="entry name" value="TetR_N"/>
    <property type="match status" value="1"/>
</dbReference>
<evidence type="ECO:0000259" key="5">
    <source>
        <dbReference type="PROSITE" id="PS50977"/>
    </source>
</evidence>
<evidence type="ECO:0000256" key="1">
    <source>
        <dbReference type="ARBA" id="ARBA00023015"/>
    </source>
</evidence>
<dbReference type="Pfam" id="PF21993">
    <property type="entry name" value="TetR_C_13_2"/>
    <property type="match status" value="1"/>
</dbReference>
<dbReference type="InterPro" id="IPR001647">
    <property type="entry name" value="HTH_TetR"/>
</dbReference>
<accession>A0ABP8J3E9</accession>
<sequence length="196" mass="20969">MATRPRPKQRLVKSALTLVSQHGFADAGLAELTAASRASRNSLYQHFPGGKAELIETSTGLAGRRLSRYIDAATSTGDPYAWIDRFIELWKRVLVASDYQTGCPVLAAALADGEPRVQAAATAVYEDCQQKVATALARSGADEKAARVFASMLMSAVEGAVARSRAARDVTPLNDVRDSVRILLDSILSSTTEVTD</sequence>